<evidence type="ECO:0000313" key="2">
    <source>
        <dbReference type="Proteomes" id="UP001169242"/>
    </source>
</evidence>
<keyword evidence="2" id="KW-1185">Reference proteome</keyword>
<dbReference type="Proteomes" id="UP001169242">
    <property type="component" value="Unassembled WGS sequence"/>
</dbReference>
<dbReference type="EMBL" id="JAQIFT010000065">
    <property type="protein sequence ID" value="MDA3733530.1"/>
    <property type="molecule type" value="Genomic_DNA"/>
</dbReference>
<protein>
    <submittedName>
        <fullName evidence="1">Uncharacterized protein</fullName>
    </submittedName>
</protein>
<sequence length="192" mass="22994">MSYLLELQQEDRRYVVGIFESEETVHSFIELIPFVKKTVDKQETFTWIDYTMRFEEMPEYFEISYNNYVYVLSKYSFVPGDNVIDFIWYPVHQWDKKKVENKTYIEGMTTVDAYSIPNNDVEEYIKSREQLFEAGKAHYTKKGLSVTRKGIGTQDGEYVLVEDSILYLLDAYAVDIWEKTKDFEQFLKQYQE</sequence>
<reference evidence="1" key="1">
    <citation type="journal article" date="2023" name="Int. J. Syst. Evol. Microbiol.">
        <title>&lt;i&gt;Holtiella tumoricola&lt;/i&gt; gen. nov. sp. nov., isolated from a human clinical sample.</title>
        <authorList>
            <person name="Allen-Vercoe E."/>
            <person name="Daigneault M.C."/>
            <person name="Vancuren S.J."/>
            <person name="Cochrane K."/>
            <person name="O'Neal L.L."/>
            <person name="Sankaranarayanan K."/>
            <person name="Lawson P.A."/>
        </authorList>
    </citation>
    <scope>NUCLEOTIDE SEQUENCE</scope>
    <source>
        <strain evidence="1">CC70A</strain>
    </source>
</reference>
<dbReference type="AlphaFoldDB" id="A0AA42DQT2"/>
<organism evidence="1 2">
    <name type="scientific">Holtiella tumoricola</name>
    <dbReference type="NCBI Taxonomy" id="3018743"/>
    <lineage>
        <taxon>Bacteria</taxon>
        <taxon>Bacillati</taxon>
        <taxon>Bacillota</taxon>
        <taxon>Clostridia</taxon>
        <taxon>Lachnospirales</taxon>
        <taxon>Cellulosilyticaceae</taxon>
        <taxon>Holtiella</taxon>
    </lineage>
</organism>
<proteinExistence type="predicted"/>
<evidence type="ECO:0000313" key="1">
    <source>
        <dbReference type="EMBL" id="MDA3733530.1"/>
    </source>
</evidence>
<gene>
    <name evidence="1" type="ORF">PBV87_18790</name>
</gene>
<dbReference type="RefSeq" id="WP_271013343.1">
    <property type="nucleotide sequence ID" value="NZ_JAQIFT010000065.1"/>
</dbReference>
<comment type="caution">
    <text evidence="1">The sequence shown here is derived from an EMBL/GenBank/DDBJ whole genome shotgun (WGS) entry which is preliminary data.</text>
</comment>
<name>A0AA42DQT2_9FIRM</name>
<accession>A0AA42DQT2</accession>